<evidence type="ECO:0000313" key="18">
    <source>
        <dbReference type="Proteomes" id="UP000070405"/>
    </source>
</evidence>
<name>A0A133VA70_9EURY</name>
<dbReference type="CDD" id="cd11715">
    <property type="entry name" value="THUMP_AdoMetMT"/>
    <property type="match status" value="1"/>
</dbReference>
<dbReference type="InterPro" id="IPR004114">
    <property type="entry name" value="THUMP_dom"/>
</dbReference>
<comment type="catalytic activity">
    <reaction evidence="10">
        <text>guanosine(10) in tRNA + 2 S-adenosyl-L-methionine = N(2)-dimethylguanosine(10) in tRNA + 2 S-adenosyl-L-homocysteine + 2 H(+)</text>
        <dbReference type="Rhea" id="RHEA:43124"/>
        <dbReference type="Rhea" id="RHEA-COMP:10355"/>
        <dbReference type="Rhea" id="RHEA-COMP:10358"/>
        <dbReference type="ChEBI" id="CHEBI:15378"/>
        <dbReference type="ChEBI" id="CHEBI:57856"/>
        <dbReference type="ChEBI" id="CHEBI:59789"/>
        <dbReference type="ChEBI" id="CHEBI:74269"/>
        <dbReference type="ChEBI" id="CHEBI:74513"/>
        <dbReference type="EC" id="2.1.1.213"/>
    </reaction>
</comment>
<dbReference type="Pfam" id="PF01170">
    <property type="entry name" value="UPF0020"/>
    <property type="match status" value="1"/>
</dbReference>
<dbReference type="PANTHER" id="PTHR14911">
    <property type="entry name" value="THUMP DOMAIN-CONTAINING"/>
    <property type="match status" value="1"/>
</dbReference>
<dbReference type="SMART" id="SM00981">
    <property type="entry name" value="THUMP"/>
    <property type="match status" value="1"/>
</dbReference>
<accession>A0A133VA70</accession>
<organism evidence="17 18">
    <name type="scientific">candidate division MSBL1 archaeon SCGC-AAA261G05</name>
    <dbReference type="NCBI Taxonomy" id="1698276"/>
    <lineage>
        <taxon>Archaea</taxon>
        <taxon>Methanobacteriati</taxon>
        <taxon>Methanobacteriota</taxon>
        <taxon>candidate division MSBL1</taxon>
    </lineage>
</organism>
<dbReference type="GO" id="GO:0000049">
    <property type="term" value="F:tRNA binding"/>
    <property type="evidence" value="ECO:0007669"/>
    <property type="project" value="UniProtKB-KW"/>
</dbReference>
<comment type="subunit">
    <text evidence="2">Monomer.</text>
</comment>
<keyword evidence="3" id="KW-0963">Cytoplasm</keyword>
<dbReference type="AlphaFoldDB" id="A0A133VA70"/>
<keyword evidence="8" id="KW-0819">tRNA processing</keyword>
<evidence type="ECO:0000256" key="7">
    <source>
        <dbReference type="ARBA" id="ARBA00022691"/>
    </source>
</evidence>
<evidence type="ECO:0000256" key="14">
    <source>
        <dbReference type="ARBA" id="ARBA00082665"/>
    </source>
</evidence>
<dbReference type="CDD" id="cd02440">
    <property type="entry name" value="AdoMet_MTases"/>
    <property type="match status" value="1"/>
</dbReference>
<dbReference type="EC" id="2.1.1.213" evidence="13"/>
<evidence type="ECO:0000256" key="1">
    <source>
        <dbReference type="ARBA" id="ARBA00004496"/>
    </source>
</evidence>
<proteinExistence type="inferred from homology"/>
<dbReference type="SUPFAM" id="SSF143437">
    <property type="entry name" value="THUMP domain-like"/>
    <property type="match status" value="1"/>
</dbReference>
<keyword evidence="5" id="KW-0489">Methyltransferase</keyword>
<dbReference type="PROSITE" id="PS00092">
    <property type="entry name" value="N6_MTASE"/>
    <property type="match status" value="1"/>
</dbReference>
<evidence type="ECO:0000256" key="11">
    <source>
        <dbReference type="ARBA" id="ARBA00054380"/>
    </source>
</evidence>
<evidence type="ECO:0000256" key="15">
    <source>
        <dbReference type="PROSITE-ProRule" id="PRU00529"/>
    </source>
</evidence>
<keyword evidence="7" id="KW-0949">S-adenosyl-L-methionine</keyword>
<comment type="caution">
    <text evidence="17">The sequence shown here is derived from an EMBL/GenBank/DDBJ whole genome shotgun (WGS) entry which is preliminary data.</text>
</comment>
<keyword evidence="6" id="KW-0808">Transferase</keyword>
<dbReference type="PANTHER" id="PTHR14911:SF21">
    <property type="entry name" value="N2-METHYLGUANOSINE TRNA METHYLTRANSFERASE"/>
    <property type="match status" value="1"/>
</dbReference>
<evidence type="ECO:0000256" key="8">
    <source>
        <dbReference type="ARBA" id="ARBA00022694"/>
    </source>
</evidence>
<dbReference type="PROSITE" id="PS51165">
    <property type="entry name" value="THUMP"/>
    <property type="match status" value="1"/>
</dbReference>
<dbReference type="PATRIC" id="fig|1698276.3.peg.351"/>
<evidence type="ECO:0000256" key="3">
    <source>
        <dbReference type="ARBA" id="ARBA00022490"/>
    </source>
</evidence>
<evidence type="ECO:0000256" key="12">
    <source>
        <dbReference type="ARBA" id="ARBA00061338"/>
    </source>
</evidence>
<dbReference type="GO" id="GO:0005737">
    <property type="term" value="C:cytoplasm"/>
    <property type="evidence" value="ECO:0007669"/>
    <property type="project" value="UniProtKB-SubCell"/>
</dbReference>
<sequence>MNRLMFLLSGEHPTLPASEALATIETEGHESEVVEKLDQVLIAKTDADPEILAERLGMTHWIGEHYCTASPEEILDAVGSSDLIDNLPHGDSIAVKIKRVKQYSPKVDVKQLAKDVADQLLEEVDFQVDLTNPDNEITGVLTEDSCVLGVVKVRVNRSQFGKRRPKNRAAVHPGTLQPTFARGLVNLARTPRGGAFLDPFCGVGGILLEAGLIGAKPIGVDINPEMIEGTEKNLKEAGIKNFELQVGDARKLSIGEVDAIATDPPYGRQASTGGLELEELYEDSLPVLSKALKPECYLCISAPSQLDLEELAKDRDLEFKEKHEQRVHKDLTRNIYVFKRR</sequence>
<dbReference type="GO" id="GO:0160101">
    <property type="term" value="F:tRNA (guanine(10)-N2)-dimethyltransferase activity"/>
    <property type="evidence" value="ECO:0007669"/>
    <property type="project" value="UniProtKB-EC"/>
</dbReference>
<evidence type="ECO:0000256" key="5">
    <source>
        <dbReference type="ARBA" id="ARBA00022603"/>
    </source>
</evidence>
<dbReference type="Gene3D" id="3.40.50.150">
    <property type="entry name" value="Vaccinia Virus protein VP39"/>
    <property type="match status" value="1"/>
</dbReference>
<evidence type="ECO:0000256" key="9">
    <source>
        <dbReference type="ARBA" id="ARBA00022884"/>
    </source>
</evidence>
<evidence type="ECO:0000256" key="2">
    <source>
        <dbReference type="ARBA" id="ARBA00011245"/>
    </source>
</evidence>
<evidence type="ECO:0000313" key="17">
    <source>
        <dbReference type="EMBL" id="KXB03350.1"/>
    </source>
</evidence>
<comment type="similarity">
    <text evidence="12">Belongs to the methyltransferase superfamily. Trm-G10 family.</text>
</comment>
<dbReference type="Proteomes" id="UP000070405">
    <property type="component" value="Unassembled WGS sequence"/>
</dbReference>
<comment type="subcellular location">
    <subcellularLocation>
        <location evidence="1">Cytoplasm</location>
    </subcellularLocation>
</comment>
<reference evidence="17 18" key="1">
    <citation type="journal article" date="2016" name="Sci. Rep.">
        <title>Metabolic traits of an uncultured archaeal lineage -MSBL1- from brine pools of the Red Sea.</title>
        <authorList>
            <person name="Mwirichia R."/>
            <person name="Alam I."/>
            <person name="Rashid M."/>
            <person name="Vinu M."/>
            <person name="Ba-Alawi W."/>
            <person name="Anthony Kamau A."/>
            <person name="Kamanda Ngugi D."/>
            <person name="Goker M."/>
            <person name="Klenk H.P."/>
            <person name="Bajic V."/>
            <person name="Stingl U."/>
        </authorList>
    </citation>
    <scope>NUCLEOTIDE SEQUENCE [LARGE SCALE GENOMIC DNA]</scope>
    <source>
        <strain evidence="17">SCGC-AAA261G05</strain>
    </source>
</reference>
<dbReference type="InterPro" id="IPR002052">
    <property type="entry name" value="DNA_methylase_N6_adenine_CS"/>
</dbReference>
<keyword evidence="9 15" id="KW-0694">RNA-binding</keyword>
<dbReference type="SUPFAM" id="SSF53335">
    <property type="entry name" value="S-adenosyl-L-methionine-dependent methyltransferases"/>
    <property type="match status" value="1"/>
</dbReference>
<feature type="domain" description="THUMP" evidence="16">
    <location>
        <begin position="46"/>
        <end position="152"/>
    </location>
</feature>
<dbReference type="FunFam" id="3.40.50.150:FF:000251">
    <property type="entry name" value="Putative RNA methylase"/>
    <property type="match status" value="1"/>
</dbReference>
<dbReference type="Pfam" id="PF02926">
    <property type="entry name" value="THUMP"/>
    <property type="match status" value="1"/>
</dbReference>
<gene>
    <name evidence="17" type="ORF">AKJ47_02410</name>
</gene>
<keyword evidence="18" id="KW-1185">Reference proteome</keyword>
<protein>
    <recommendedName>
        <fullName evidence="13">tRNA (guanine(10)-N(2))-dimethyltransferase</fullName>
        <ecNumber evidence="13">2.1.1.213</ecNumber>
    </recommendedName>
    <alternativeName>
        <fullName evidence="14">tRNA:G10 dimethyltransferase</fullName>
    </alternativeName>
</protein>
<dbReference type="EMBL" id="LHYA01000029">
    <property type="protein sequence ID" value="KXB03350.1"/>
    <property type="molecule type" value="Genomic_DNA"/>
</dbReference>
<dbReference type="GO" id="GO:0030488">
    <property type="term" value="P:tRNA methylation"/>
    <property type="evidence" value="ECO:0007669"/>
    <property type="project" value="TreeGrafter"/>
</dbReference>
<evidence type="ECO:0000256" key="10">
    <source>
        <dbReference type="ARBA" id="ARBA00051883"/>
    </source>
</evidence>
<keyword evidence="4" id="KW-0820">tRNA-binding</keyword>
<dbReference type="InterPro" id="IPR029063">
    <property type="entry name" value="SAM-dependent_MTases_sf"/>
</dbReference>
<evidence type="ECO:0000259" key="16">
    <source>
        <dbReference type="PROSITE" id="PS51165"/>
    </source>
</evidence>
<evidence type="ECO:0000256" key="6">
    <source>
        <dbReference type="ARBA" id="ARBA00022679"/>
    </source>
</evidence>
<evidence type="ECO:0000256" key="4">
    <source>
        <dbReference type="ARBA" id="ARBA00022555"/>
    </source>
</evidence>
<comment type="function">
    <text evidence="11">Catalyzes the adenosylmethionine-dependent methylation of the exocyclic amino group (N(2)) of guanosine at position 10 of various tRNAs. Acts via a two-step process that leads to the formation of either N(2)-monomethyl (m(2)G) or N(2)-dimethylguanosine (m(2)(2)G).</text>
</comment>
<dbReference type="InterPro" id="IPR000241">
    <property type="entry name" value="RlmKL-like_Mtase"/>
</dbReference>
<evidence type="ECO:0000256" key="13">
    <source>
        <dbReference type="ARBA" id="ARBA00066936"/>
    </source>
</evidence>